<dbReference type="GO" id="GO:0005794">
    <property type="term" value="C:Golgi apparatus"/>
    <property type="evidence" value="ECO:0007669"/>
    <property type="project" value="UniProtKB-SubCell"/>
</dbReference>
<protein>
    <submittedName>
        <fullName evidence="7">Phosphoglycolate phosphatase</fullName>
    </submittedName>
</protein>
<dbReference type="STRING" id="5288.A0A5C5G3G7"/>
<feature type="domain" description="GRIP" evidence="6">
    <location>
        <begin position="382"/>
        <end position="433"/>
    </location>
</feature>
<dbReference type="Pfam" id="PF10375">
    <property type="entry name" value="GRAB"/>
    <property type="match status" value="1"/>
</dbReference>
<feature type="coiled-coil region" evidence="4">
    <location>
        <begin position="213"/>
        <end position="339"/>
    </location>
</feature>
<feature type="region of interest" description="Disordered" evidence="5">
    <location>
        <begin position="1"/>
        <end position="121"/>
    </location>
</feature>
<keyword evidence="2" id="KW-0333">Golgi apparatus</keyword>
<evidence type="ECO:0000256" key="3">
    <source>
        <dbReference type="ARBA" id="ARBA00023054"/>
    </source>
</evidence>
<evidence type="ECO:0000259" key="6">
    <source>
        <dbReference type="PROSITE" id="PS50913"/>
    </source>
</evidence>
<dbReference type="Proteomes" id="UP000311382">
    <property type="component" value="Unassembled WGS sequence"/>
</dbReference>
<feature type="region of interest" description="Disordered" evidence="5">
    <location>
        <begin position="442"/>
        <end position="469"/>
    </location>
</feature>
<evidence type="ECO:0000256" key="1">
    <source>
        <dbReference type="ARBA" id="ARBA00004555"/>
    </source>
</evidence>
<evidence type="ECO:0000313" key="8">
    <source>
        <dbReference type="Proteomes" id="UP000311382"/>
    </source>
</evidence>
<gene>
    <name evidence="7" type="ORF">DMC30DRAFT_414180</name>
</gene>
<dbReference type="PROSITE" id="PS50913">
    <property type="entry name" value="GRIP"/>
    <property type="match status" value="1"/>
</dbReference>
<feature type="compositionally biased region" description="Acidic residues" evidence="5">
    <location>
        <begin position="79"/>
        <end position="93"/>
    </location>
</feature>
<dbReference type="OrthoDB" id="425925at2759"/>
<feature type="compositionally biased region" description="Low complexity" evidence="5">
    <location>
        <begin position="490"/>
        <end position="510"/>
    </location>
</feature>
<dbReference type="EMBL" id="SOZI01000011">
    <property type="protein sequence ID" value="TNY23495.1"/>
    <property type="molecule type" value="Genomic_DNA"/>
</dbReference>
<evidence type="ECO:0000256" key="4">
    <source>
        <dbReference type="SAM" id="Coils"/>
    </source>
</evidence>
<reference evidence="7 8" key="1">
    <citation type="submission" date="2019-03" db="EMBL/GenBank/DDBJ databases">
        <title>Rhodosporidium diobovatum UCD-FST 08-225 genome sequencing, assembly, and annotation.</title>
        <authorList>
            <person name="Fakankun I.U."/>
            <person name="Fristensky B."/>
            <person name="Levin D.B."/>
        </authorList>
    </citation>
    <scope>NUCLEOTIDE SEQUENCE [LARGE SCALE GENOMIC DNA]</scope>
    <source>
        <strain evidence="7 8">UCD-FST 08-225</strain>
    </source>
</reference>
<comment type="caution">
    <text evidence="7">The sequence shown here is derived from an EMBL/GenBank/DDBJ whole genome shotgun (WGS) entry which is preliminary data.</text>
</comment>
<evidence type="ECO:0000313" key="7">
    <source>
        <dbReference type="EMBL" id="TNY23495.1"/>
    </source>
</evidence>
<dbReference type="PANTHER" id="PTHR18921">
    <property type="entry name" value="MYOSIN HEAVY CHAIN - RELATED"/>
    <property type="match status" value="1"/>
</dbReference>
<dbReference type="GO" id="GO:0006888">
    <property type="term" value="P:endoplasmic reticulum to Golgi vesicle-mediated transport"/>
    <property type="evidence" value="ECO:0007669"/>
    <property type="project" value="TreeGrafter"/>
</dbReference>
<feature type="region of interest" description="Disordered" evidence="5">
    <location>
        <begin position="490"/>
        <end position="577"/>
    </location>
</feature>
<evidence type="ECO:0000256" key="2">
    <source>
        <dbReference type="ARBA" id="ARBA00023034"/>
    </source>
</evidence>
<name>A0A5C5G3G7_9BASI</name>
<dbReference type="AlphaFoldDB" id="A0A5C5G3G7"/>
<dbReference type="GO" id="GO:0007030">
    <property type="term" value="P:Golgi organization"/>
    <property type="evidence" value="ECO:0007669"/>
    <property type="project" value="TreeGrafter"/>
</dbReference>
<dbReference type="PANTHER" id="PTHR18921:SF2">
    <property type="entry name" value="THYROID RECEPTOR-INTERACTING PROTEIN 11"/>
    <property type="match status" value="1"/>
</dbReference>
<evidence type="ECO:0000256" key="5">
    <source>
        <dbReference type="SAM" id="MobiDB-lite"/>
    </source>
</evidence>
<dbReference type="GO" id="GO:0031267">
    <property type="term" value="F:small GTPase binding"/>
    <property type="evidence" value="ECO:0007669"/>
    <property type="project" value="TreeGrafter"/>
</dbReference>
<organism evidence="7 8">
    <name type="scientific">Rhodotorula diobovata</name>
    <dbReference type="NCBI Taxonomy" id="5288"/>
    <lineage>
        <taxon>Eukaryota</taxon>
        <taxon>Fungi</taxon>
        <taxon>Dikarya</taxon>
        <taxon>Basidiomycota</taxon>
        <taxon>Pucciniomycotina</taxon>
        <taxon>Microbotryomycetes</taxon>
        <taxon>Sporidiobolales</taxon>
        <taxon>Sporidiobolaceae</taxon>
        <taxon>Rhodotorula</taxon>
    </lineage>
</organism>
<accession>A0A5C5G3G7</accession>
<comment type="subcellular location">
    <subcellularLocation>
        <location evidence="1">Golgi apparatus</location>
    </subcellularLocation>
</comment>
<keyword evidence="8" id="KW-1185">Reference proteome</keyword>
<keyword evidence="3 4" id="KW-0175">Coiled coil</keyword>
<proteinExistence type="predicted"/>
<dbReference type="InterPro" id="IPR000237">
    <property type="entry name" value="GRIP_dom"/>
</dbReference>
<sequence>MADPHSVPLPASRGSLDGGPSASPFEPHHHHHSTLPDVDEADTSADAAAWFDDGAQEHKEPAEPPAEADEGQAPSPPEDGADQEGGVEQEEPAQGDGEGGAEGDERIQLLEDELDRTRQDRDAWEAQYQSLLAKLTAMRNTLGDKLKQDADELDRREQEIADLRAANDDLASTLDTLKGELIQSHADADALHTEVEHLRARAFDSERASSDEAQERELALREAQEDLERVRIERDEWEGEAMRERVRREDQGTRLAQVEMELAQAKADREVLREERDREMESAANLHAVLEEFQAAKDRELQALLGDLQDQLRETQDQLDAFKQRASQAEAQLHAAHDDSEKVLVLTREVKEKNLLIGKLRHEAVILNEHLTEALRRLKKDSGENSVDRRLVSNVLITFLNTPRGDAKRFEMLQLISSILSWSDDQREKVGLQRASGSLSSSSVISIGRGGAGKGHARSGTGKAVEEGVENESFSNLWIEFLLKESAQAAPSSSSSAPAKGGAAPGARSPTSPRADPFDLPPLGSPPLSSAASPTSTASTPRRSLSSFFSSGTSSTPTSSAQASTAPPSIPEDEAKP</sequence>
<feature type="compositionally biased region" description="Low complexity" evidence="5">
    <location>
        <begin position="526"/>
        <end position="567"/>
    </location>
</feature>
<dbReference type="InterPro" id="IPR019459">
    <property type="entry name" value="GRAB"/>
</dbReference>
<feature type="compositionally biased region" description="Basic and acidic residues" evidence="5">
    <location>
        <begin position="103"/>
        <end position="121"/>
    </location>
</feature>